<keyword evidence="1" id="KW-0547">Nucleotide-binding</keyword>
<dbReference type="PRINTS" id="PR01590">
    <property type="entry name" value="HTHFIS"/>
</dbReference>
<proteinExistence type="predicted"/>
<dbReference type="Pfam" id="PF02954">
    <property type="entry name" value="HTH_8"/>
    <property type="match status" value="1"/>
</dbReference>
<dbReference type="Gene3D" id="3.40.50.300">
    <property type="entry name" value="P-loop containing nucleotide triphosphate hydrolases"/>
    <property type="match status" value="1"/>
</dbReference>
<feature type="domain" description="Sigma-54 factor interaction" evidence="5">
    <location>
        <begin position="36"/>
        <end position="264"/>
    </location>
</feature>
<dbReference type="Pfam" id="PF25601">
    <property type="entry name" value="AAA_lid_14"/>
    <property type="match status" value="1"/>
</dbReference>
<dbReference type="InterPro" id="IPR025662">
    <property type="entry name" value="Sigma_54_int_dom_ATP-bd_1"/>
</dbReference>
<name>A0ABS1X484_9GAMM</name>
<keyword evidence="7" id="KW-1185">Reference proteome</keyword>
<keyword evidence="3" id="KW-0805">Transcription regulation</keyword>
<dbReference type="PROSITE" id="PS50045">
    <property type="entry name" value="SIGMA54_INTERACT_4"/>
    <property type="match status" value="1"/>
</dbReference>
<sequence length="345" mass="38243">MSMNPAAIDSWTDARAPRPANATLMEQASPFGLGRLLGECAPMRELFQRLKRVAPTGVSVLLTGESGTGKELVAETIHSLSTGRDQPFVAVNCGAIPATLVEAELFGYERGSFTGAMRSQAGYFERAGRGTLFLDEAGEMPLDMQVKLLRALESRRFYRVGGDRDIPLQARVIAATNRPLADALAENKFRADLLYRLAVFHLHIPPLRRRGDDVYLLARTFLDRLNEAEGANKEFSADSLRYLQEHSWPGNVRELYNTVQRAFILADDEIDLRGASEYGTDIAEPSLTVDADVTFRQGMSLSDIERAVIKETLRRCAGNKTRTAAVLGISVKTLYNRLNEYRALD</sequence>
<dbReference type="InterPro" id="IPR002197">
    <property type="entry name" value="HTH_Fis"/>
</dbReference>
<dbReference type="PANTHER" id="PTHR32071:SF113">
    <property type="entry name" value="ALGINATE BIOSYNTHESIS TRANSCRIPTIONAL REGULATORY PROTEIN ALGB"/>
    <property type="match status" value="1"/>
</dbReference>
<dbReference type="Gene3D" id="1.10.10.60">
    <property type="entry name" value="Homeodomain-like"/>
    <property type="match status" value="1"/>
</dbReference>
<dbReference type="Pfam" id="PF00158">
    <property type="entry name" value="Sigma54_activat"/>
    <property type="match status" value="1"/>
</dbReference>
<dbReference type="InterPro" id="IPR027417">
    <property type="entry name" value="P-loop_NTPase"/>
</dbReference>
<organism evidence="6 7">
    <name type="scientific">Steroidobacter gossypii</name>
    <dbReference type="NCBI Taxonomy" id="2805490"/>
    <lineage>
        <taxon>Bacteria</taxon>
        <taxon>Pseudomonadati</taxon>
        <taxon>Pseudomonadota</taxon>
        <taxon>Gammaproteobacteria</taxon>
        <taxon>Steroidobacterales</taxon>
        <taxon>Steroidobacteraceae</taxon>
        <taxon>Steroidobacter</taxon>
    </lineage>
</organism>
<comment type="caution">
    <text evidence="6">The sequence shown here is derived from an EMBL/GenBank/DDBJ whole genome shotgun (WGS) entry which is preliminary data.</text>
</comment>
<evidence type="ECO:0000256" key="3">
    <source>
        <dbReference type="ARBA" id="ARBA00023015"/>
    </source>
</evidence>
<protein>
    <submittedName>
        <fullName evidence="6">Sigma-54-dependent Fis family transcriptional regulator</fullName>
    </submittedName>
</protein>
<dbReference type="SUPFAM" id="SSF52540">
    <property type="entry name" value="P-loop containing nucleoside triphosphate hydrolases"/>
    <property type="match status" value="1"/>
</dbReference>
<evidence type="ECO:0000313" key="6">
    <source>
        <dbReference type="EMBL" id="MBM0108029.1"/>
    </source>
</evidence>
<dbReference type="Proteomes" id="UP000661077">
    <property type="component" value="Unassembled WGS sequence"/>
</dbReference>
<evidence type="ECO:0000256" key="2">
    <source>
        <dbReference type="ARBA" id="ARBA00022840"/>
    </source>
</evidence>
<dbReference type="SUPFAM" id="SSF46689">
    <property type="entry name" value="Homeodomain-like"/>
    <property type="match status" value="1"/>
</dbReference>
<dbReference type="InterPro" id="IPR058031">
    <property type="entry name" value="AAA_lid_NorR"/>
</dbReference>
<dbReference type="InterPro" id="IPR002078">
    <property type="entry name" value="Sigma_54_int"/>
</dbReference>
<keyword evidence="4" id="KW-0804">Transcription</keyword>
<dbReference type="InterPro" id="IPR003593">
    <property type="entry name" value="AAA+_ATPase"/>
</dbReference>
<evidence type="ECO:0000313" key="7">
    <source>
        <dbReference type="Proteomes" id="UP000661077"/>
    </source>
</evidence>
<accession>A0ABS1X484</accession>
<evidence type="ECO:0000256" key="4">
    <source>
        <dbReference type="ARBA" id="ARBA00023163"/>
    </source>
</evidence>
<reference evidence="6 7" key="1">
    <citation type="journal article" date="2021" name="Int. J. Syst. Evol. Microbiol.">
        <title>Steroidobacter gossypii sp. nov., isolated from soil of cotton cropping field.</title>
        <authorList>
            <person name="Huang R."/>
            <person name="Yang S."/>
            <person name="Zhen C."/>
            <person name="Liu W."/>
        </authorList>
    </citation>
    <scope>NUCLEOTIDE SEQUENCE [LARGE SCALE GENOMIC DNA]</scope>
    <source>
        <strain evidence="6 7">S1-65</strain>
    </source>
</reference>
<dbReference type="CDD" id="cd00009">
    <property type="entry name" value="AAA"/>
    <property type="match status" value="1"/>
</dbReference>
<dbReference type="EMBL" id="JAEVLS010000006">
    <property type="protein sequence ID" value="MBM0108029.1"/>
    <property type="molecule type" value="Genomic_DNA"/>
</dbReference>
<dbReference type="PROSITE" id="PS00688">
    <property type="entry name" value="SIGMA54_INTERACT_3"/>
    <property type="match status" value="1"/>
</dbReference>
<dbReference type="SMART" id="SM00382">
    <property type="entry name" value="AAA"/>
    <property type="match status" value="1"/>
</dbReference>
<keyword evidence="2" id="KW-0067">ATP-binding</keyword>
<dbReference type="Gene3D" id="1.10.8.60">
    <property type="match status" value="1"/>
</dbReference>
<dbReference type="PROSITE" id="PS00675">
    <property type="entry name" value="SIGMA54_INTERACT_1"/>
    <property type="match status" value="1"/>
</dbReference>
<evidence type="ECO:0000259" key="5">
    <source>
        <dbReference type="PROSITE" id="PS50045"/>
    </source>
</evidence>
<dbReference type="InterPro" id="IPR009057">
    <property type="entry name" value="Homeodomain-like_sf"/>
</dbReference>
<evidence type="ECO:0000256" key="1">
    <source>
        <dbReference type="ARBA" id="ARBA00022741"/>
    </source>
</evidence>
<dbReference type="PANTHER" id="PTHR32071">
    <property type="entry name" value="TRANSCRIPTIONAL REGULATORY PROTEIN"/>
    <property type="match status" value="1"/>
</dbReference>
<dbReference type="InterPro" id="IPR025944">
    <property type="entry name" value="Sigma_54_int_dom_CS"/>
</dbReference>
<gene>
    <name evidence="6" type="ORF">JM946_25135</name>
</gene>